<dbReference type="Pfam" id="PF00069">
    <property type="entry name" value="Pkinase"/>
    <property type="match status" value="1"/>
</dbReference>
<dbReference type="GO" id="GO:0005737">
    <property type="term" value="C:cytoplasm"/>
    <property type="evidence" value="ECO:0007669"/>
    <property type="project" value="TreeGrafter"/>
</dbReference>
<gene>
    <name evidence="6" type="ORF">TRFO_35916</name>
</gene>
<dbReference type="EMBL" id="MLAK01001094">
    <property type="protein sequence ID" value="OHS97778.1"/>
    <property type="molecule type" value="Genomic_DNA"/>
</dbReference>
<evidence type="ECO:0000256" key="3">
    <source>
        <dbReference type="PROSITE-ProRule" id="PRU10141"/>
    </source>
</evidence>
<evidence type="ECO:0000256" key="4">
    <source>
        <dbReference type="RuleBase" id="RU000304"/>
    </source>
</evidence>
<feature type="binding site" evidence="3">
    <location>
        <position position="47"/>
    </location>
    <ligand>
        <name>ATP</name>
        <dbReference type="ChEBI" id="CHEBI:30616"/>
    </ligand>
</feature>
<evidence type="ECO:0000313" key="7">
    <source>
        <dbReference type="Proteomes" id="UP000179807"/>
    </source>
</evidence>
<dbReference type="GO" id="GO:0010506">
    <property type="term" value="P:regulation of autophagy"/>
    <property type="evidence" value="ECO:0007669"/>
    <property type="project" value="InterPro"/>
</dbReference>
<dbReference type="OrthoDB" id="68483at2759"/>
<keyword evidence="1 3" id="KW-0547">Nucleotide-binding</keyword>
<evidence type="ECO:0000313" key="6">
    <source>
        <dbReference type="EMBL" id="OHS97778.1"/>
    </source>
</evidence>
<sequence>MNSDIIILTFIMNIIGDYNCFHKIGVGSSANVYVAQHRLFDYPVAIKTMLTDGNQNFASEMKIMKDLNHPNIATLYDVVEEEDRVSLVMEYASNGSLQTRLPLKDEETIFKYFSQICDAIEYLHEVQNIVHRDLKFDNILLDKYDHVKLVDFGLSKKCQEHLLETRCGSPLYSSPEIILSEKYDFKTDIWSLGIILYYMCFGYFPFYSENIQQLFNQIIEQDIVFPEYPINPLLLDLLSQMLHKDASKRLNIKEIQTYPWYKGHNTNLVPLAHSSFIAKKKEPIQMVKKKSFLKLESNLFKKYSLPVYCFPRCPNTNIRKVPTQNLNLTNIKTKSLQNDHSIH</sequence>
<protein>
    <submittedName>
        <fullName evidence="6">CAMK family protein kinase</fullName>
    </submittedName>
</protein>
<dbReference type="Gene3D" id="1.10.510.10">
    <property type="entry name" value="Transferase(Phosphotransferase) domain 1"/>
    <property type="match status" value="1"/>
</dbReference>
<dbReference type="GO" id="GO:0004674">
    <property type="term" value="F:protein serine/threonine kinase activity"/>
    <property type="evidence" value="ECO:0007669"/>
    <property type="project" value="UniProtKB-KW"/>
</dbReference>
<feature type="domain" description="Protein kinase" evidence="5">
    <location>
        <begin position="18"/>
        <end position="261"/>
    </location>
</feature>
<dbReference type="PROSITE" id="PS00107">
    <property type="entry name" value="PROTEIN_KINASE_ATP"/>
    <property type="match status" value="1"/>
</dbReference>
<dbReference type="InterPro" id="IPR000719">
    <property type="entry name" value="Prot_kinase_dom"/>
</dbReference>
<keyword evidence="2 3" id="KW-0067">ATP-binding</keyword>
<dbReference type="PANTHER" id="PTHR24348">
    <property type="entry name" value="SERINE/THREONINE-PROTEIN KINASE UNC-51-RELATED"/>
    <property type="match status" value="1"/>
</dbReference>
<proteinExistence type="inferred from homology"/>
<dbReference type="GO" id="GO:0005524">
    <property type="term" value="F:ATP binding"/>
    <property type="evidence" value="ECO:0007669"/>
    <property type="project" value="UniProtKB-UniRule"/>
</dbReference>
<dbReference type="SUPFAM" id="SSF56112">
    <property type="entry name" value="Protein kinase-like (PK-like)"/>
    <property type="match status" value="1"/>
</dbReference>
<dbReference type="InterPro" id="IPR017441">
    <property type="entry name" value="Protein_kinase_ATP_BS"/>
</dbReference>
<accession>A0A1J4JF59</accession>
<dbReference type="VEuPathDB" id="TrichDB:TRFO_35916"/>
<keyword evidence="4" id="KW-0723">Serine/threonine-protein kinase</keyword>
<dbReference type="Proteomes" id="UP000179807">
    <property type="component" value="Unassembled WGS sequence"/>
</dbReference>
<dbReference type="InterPro" id="IPR045269">
    <property type="entry name" value="Atg1-like"/>
</dbReference>
<dbReference type="SMART" id="SM00220">
    <property type="entry name" value="S_TKc"/>
    <property type="match status" value="1"/>
</dbReference>
<dbReference type="PROSITE" id="PS00108">
    <property type="entry name" value="PROTEIN_KINASE_ST"/>
    <property type="match status" value="1"/>
</dbReference>
<keyword evidence="7" id="KW-1185">Reference proteome</keyword>
<dbReference type="FunFam" id="1.10.510.10:FF:000571">
    <property type="entry name" value="Maternal embryonic leucine zipper kinase"/>
    <property type="match status" value="1"/>
</dbReference>
<dbReference type="GeneID" id="94845236"/>
<comment type="caution">
    <text evidence="6">The sequence shown here is derived from an EMBL/GenBank/DDBJ whole genome shotgun (WGS) entry which is preliminary data.</text>
</comment>
<evidence type="ECO:0000256" key="1">
    <source>
        <dbReference type="ARBA" id="ARBA00022741"/>
    </source>
</evidence>
<keyword evidence="6" id="KW-0808">Transferase</keyword>
<keyword evidence="6" id="KW-0418">Kinase</keyword>
<name>A0A1J4JF59_9EUKA</name>
<dbReference type="InterPro" id="IPR008271">
    <property type="entry name" value="Ser/Thr_kinase_AS"/>
</dbReference>
<comment type="similarity">
    <text evidence="4">Belongs to the protein kinase superfamily.</text>
</comment>
<organism evidence="6 7">
    <name type="scientific">Tritrichomonas foetus</name>
    <dbReference type="NCBI Taxonomy" id="1144522"/>
    <lineage>
        <taxon>Eukaryota</taxon>
        <taxon>Metamonada</taxon>
        <taxon>Parabasalia</taxon>
        <taxon>Tritrichomonadida</taxon>
        <taxon>Tritrichomonadidae</taxon>
        <taxon>Tritrichomonas</taxon>
    </lineage>
</organism>
<dbReference type="PROSITE" id="PS50011">
    <property type="entry name" value="PROTEIN_KINASE_DOM"/>
    <property type="match status" value="1"/>
</dbReference>
<dbReference type="AlphaFoldDB" id="A0A1J4JF59"/>
<evidence type="ECO:0000256" key="2">
    <source>
        <dbReference type="ARBA" id="ARBA00022840"/>
    </source>
</evidence>
<dbReference type="RefSeq" id="XP_068350915.1">
    <property type="nucleotide sequence ID" value="XM_068510532.1"/>
</dbReference>
<reference evidence="6" key="1">
    <citation type="submission" date="2016-10" db="EMBL/GenBank/DDBJ databases">
        <authorList>
            <person name="Benchimol M."/>
            <person name="Almeida L.G."/>
            <person name="Vasconcelos A.T."/>
            <person name="Perreira-Neves A."/>
            <person name="Rosa I.A."/>
            <person name="Tasca T."/>
            <person name="Bogo M.R."/>
            <person name="de Souza W."/>
        </authorList>
    </citation>
    <scope>NUCLEOTIDE SEQUENCE [LARGE SCALE GENOMIC DNA]</scope>
    <source>
        <strain evidence="6">K</strain>
    </source>
</reference>
<evidence type="ECO:0000259" key="5">
    <source>
        <dbReference type="PROSITE" id="PS50011"/>
    </source>
</evidence>
<dbReference type="InterPro" id="IPR011009">
    <property type="entry name" value="Kinase-like_dom_sf"/>
</dbReference>